<evidence type="ECO:0000256" key="3">
    <source>
        <dbReference type="ARBA" id="ARBA00022692"/>
    </source>
</evidence>
<evidence type="ECO:0000313" key="7">
    <source>
        <dbReference type="EMBL" id="ULN52273.1"/>
    </source>
</evidence>
<keyword evidence="2" id="KW-1003">Cell membrane</keyword>
<feature type="transmembrane region" description="Helical" evidence="6">
    <location>
        <begin position="99"/>
        <end position="125"/>
    </location>
</feature>
<dbReference type="InterPro" id="IPR022791">
    <property type="entry name" value="L-PG_synthase/AglD"/>
</dbReference>
<feature type="transmembrane region" description="Helical" evidence="6">
    <location>
        <begin position="737"/>
        <end position="757"/>
    </location>
</feature>
<feature type="transmembrane region" description="Helical" evidence="6">
    <location>
        <begin position="145"/>
        <end position="162"/>
    </location>
</feature>
<gene>
    <name evidence="7" type="ORF">MIU77_15695</name>
</gene>
<dbReference type="PANTHER" id="PTHR39087:SF2">
    <property type="entry name" value="UPF0104 MEMBRANE PROTEIN MJ1595"/>
    <property type="match status" value="1"/>
</dbReference>
<accession>A0ABY3U078</accession>
<dbReference type="PANTHER" id="PTHR39087">
    <property type="entry name" value="UPF0104 MEMBRANE PROTEIN MJ1595"/>
    <property type="match status" value="1"/>
</dbReference>
<evidence type="ECO:0000256" key="4">
    <source>
        <dbReference type="ARBA" id="ARBA00022989"/>
    </source>
</evidence>
<evidence type="ECO:0000256" key="1">
    <source>
        <dbReference type="ARBA" id="ARBA00004651"/>
    </source>
</evidence>
<feature type="transmembrane region" description="Helical" evidence="6">
    <location>
        <begin position="683"/>
        <end position="705"/>
    </location>
</feature>
<name>A0ABY3U078_9MYCO</name>
<sequence length="790" mass="83747">MRVDGRDIAVSGSLLQPLSRRTNDILRLAIATVVLAAVIASSLITRREWIVLERSVARLVKVLSPTQANMVYLVYGVAIVALPFVILIGMIVNRQWRLLGAYTVAAVGAFVSLSVGGNGFAAPRWHFDLSDRLDTMLAQFSDDPRWIAMLAAVVAVSGPWLPPRWRHSWWALLLAFIPIHLVISAVVPARSVLGLATGWFVGALVILVVGTPALEVPLDGAIRALYRRGYPVASMTVVRPAGPGPLVLAAASTTDAEATVRLYGPNQRSGGALRQIWRKLRLRDTETAPLHASMRRVVEHRALMMVAANQLEVANTDTLAVAALDRGWTLHAHTPPRGVPIGECTDTTPVTAIWSALHDLHAEQIAHGDLRACEITVADGAVLFGGFGSAEYGATDAQLDSDIAQLLVTTAALYDPRSAVGAAIGVFGRTAVLTASRRLTKTAVPKRLQVGLPDAKATITATRDEVKRQTHTDEIQATTVNRFTRTQVIQLVLLVALVYVAYPFISTLPTFFTQLRTANWWWALVGLTVSSLTYVGAAAALWACANGAVSFRNLTVMQVANTFAATSTPAGIGGLALSTRFLQKGGLTTARATAAVALQQSVQVIVHVALLIFFSAAAGVSADLSHFVPSATLLYLAAGALLGAIGTFLLVPKLRRWMAEAIGPRLKEVSADLLELAREPRRLALIVLGAAGTTLGAALALWASVEAFGGGTTFVTVTIVTMVGGTLASAAPTPGGVGAVEAALIGGLAAFGVPAAVAVPSVLLYRVLTCWLPVFVGWPVMRWLTRNDMI</sequence>
<reference evidence="7" key="1">
    <citation type="submission" date="2022-08" db="EMBL/GenBank/DDBJ databases">
        <title>Complete genome sequence of 14 non-tuberculosis mycobacteria type-strains.</title>
        <authorList>
            <person name="Igarashi Y."/>
            <person name="Osugi A."/>
            <person name="Mitarai S."/>
        </authorList>
    </citation>
    <scope>NUCLEOTIDE SEQUENCE</scope>
    <source>
        <strain evidence="7">DSM 45575</strain>
    </source>
</reference>
<keyword evidence="3 6" id="KW-0812">Transmembrane</keyword>
<evidence type="ECO:0000256" key="5">
    <source>
        <dbReference type="ARBA" id="ARBA00023136"/>
    </source>
</evidence>
<keyword evidence="5 6" id="KW-0472">Membrane</keyword>
<evidence type="ECO:0000256" key="6">
    <source>
        <dbReference type="SAM" id="Phobius"/>
    </source>
</evidence>
<evidence type="ECO:0000313" key="8">
    <source>
        <dbReference type="Proteomes" id="UP001055200"/>
    </source>
</evidence>
<dbReference type="EMBL" id="CP092365">
    <property type="protein sequence ID" value="ULN52273.1"/>
    <property type="molecule type" value="Genomic_DNA"/>
</dbReference>
<keyword evidence="8" id="KW-1185">Reference proteome</keyword>
<feature type="transmembrane region" description="Helical" evidence="6">
    <location>
        <begin position="711"/>
        <end position="730"/>
    </location>
</feature>
<feature type="transmembrane region" description="Helical" evidence="6">
    <location>
        <begin position="601"/>
        <end position="620"/>
    </location>
</feature>
<dbReference type="Pfam" id="PF03706">
    <property type="entry name" value="LPG_synthase_TM"/>
    <property type="match status" value="1"/>
</dbReference>
<keyword evidence="4 6" id="KW-1133">Transmembrane helix</keyword>
<feature type="transmembrane region" description="Helical" evidence="6">
    <location>
        <begin position="763"/>
        <end position="784"/>
    </location>
</feature>
<feature type="transmembrane region" description="Helical" evidence="6">
    <location>
        <begin position="72"/>
        <end position="92"/>
    </location>
</feature>
<feature type="transmembrane region" description="Helical" evidence="6">
    <location>
        <begin position="520"/>
        <end position="544"/>
    </location>
</feature>
<feature type="transmembrane region" description="Helical" evidence="6">
    <location>
        <begin position="169"/>
        <end position="187"/>
    </location>
</feature>
<comment type="subcellular location">
    <subcellularLocation>
        <location evidence="1">Cell membrane</location>
        <topology evidence="1">Multi-pass membrane protein</topology>
    </subcellularLocation>
</comment>
<feature type="transmembrane region" description="Helical" evidence="6">
    <location>
        <begin position="488"/>
        <end position="508"/>
    </location>
</feature>
<feature type="transmembrane region" description="Helical" evidence="6">
    <location>
        <begin position="25"/>
        <end position="44"/>
    </location>
</feature>
<organism evidence="7 8">
    <name type="scientific">Mycolicibacillus parakoreensis</name>
    <dbReference type="NCBI Taxonomy" id="1069221"/>
    <lineage>
        <taxon>Bacteria</taxon>
        <taxon>Bacillati</taxon>
        <taxon>Actinomycetota</taxon>
        <taxon>Actinomycetes</taxon>
        <taxon>Mycobacteriales</taxon>
        <taxon>Mycobacteriaceae</taxon>
        <taxon>Mycolicibacillus</taxon>
    </lineage>
</organism>
<feature type="transmembrane region" description="Helical" evidence="6">
    <location>
        <begin position="199"/>
        <end position="218"/>
    </location>
</feature>
<protein>
    <submittedName>
        <fullName evidence="7">Flippase-like domain-containing protein</fullName>
    </submittedName>
</protein>
<evidence type="ECO:0000256" key="2">
    <source>
        <dbReference type="ARBA" id="ARBA00022475"/>
    </source>
</evidence>
<dbReference type="Proteomes" id="UP001055200">
    <property type="component" value="Chromosome"/>
</dbReference>
<dbReference type="RefSeq" id="WP_240170547.1">
    <property type="nucleotide sequence ID" value="NZ_CP092365.1"/>
</dbReference>
<feature type="transmembrane region" description="Helical" evidence="6">
    <location>
        <begin position="632"/>
        <end position="651"/>
    </location>
</feature>
<proteinExistence type="predicted"/>